<keyword evidence="1" id="KW-0347">Helicase</keyword>
<keyword evidence="2" id="KW-1185">Reference proteome</keyword>
<sequence>MSRMFKRDPVRKYLQTVQNGGVHGNFPRLSYPTSFPRFEFQDIIPPDDFLTSDEELDSVLFGTLRSHVVGLRYYTGVGSLRSKGASGVLRSHSSKSGYIMI</sequence>
<dbReference type="EMBL" id="JACAGB010000002">
    <property type="protein sequence ID" value="KAF6382164.1"/>
    <property type="molecule type" value="Genomic_DNA"/>
</dbReference>
<reference evidence="1 2" key="1">
    <citation type="journal article" date="2020" name="Nature">
        <title>Six reference-quality genomes reveal evolution of bat adaptations.</title>
        <authorList>
            <person name="Jebb D."/>
            <person name="Huang Z."/>
            <person name="Pippel M."/>
            <person name="Hughes G.M."/>
            <person name="Lavrichenko K."/>
            <person name="Devanna P."/>
            <person name="Winkler S."/>
            <person name="Jermiin L.S."/>
            <person name="Skirmuntt E.C."/>
            <person name="Katzourakis A."/>
            <person name="Burkitt-Gray L."/>
            <person name="Ray D.A."/>
            <person name="Sullivan K.A.M."/>
            <person name="Roscito J.G."/>
            <person name="Kirilenko B.M."/>
            <person name="Davalos L.M."/>
            <person name="Corthals A.P."/>
            <person name="Power M.L."/>
            <person name="Jones G."/>
            <person name="Ransome R.D."/>
            <person name="Dechmann D.K.N."/>
            <person name="Locatelli A.G."/>
            <person name="Puechmaille S.J."/>
            <person name="Fedrigo O."/>
            <person name="Jarvis E.D."/>
            <person name="Hiller M."/>
            <person name="Vernes S.C."/>
            <person name="Myers E.W."/>
            <person name="Teeling E.C."/>
        </authorList>
    </citation>
    <scope>NUCLEOTIDE SEQUENCE [LARGE SCALE GENOMIC DNA]</scope>
    <source>
        <strain evidence="1">MPipKuh1</strain>
        <tissue evidence="1">Flight muscle</tissue>
    </source>
</reference>
<accession>A0A7J8A6W8</accession>
<evidence type="ECO:0000313" key="2">
    <source>
        <dbReference type="Proteomes" id="UP000558488"/>
    </source>
</evidence>
<gene>
    <name evidence="1" type="ORF">mPipKuh1_006231</name>
</gene>
<dbReference type="AlphaFoldDB" id="A0A7J8A6W8"/>
<protein>
    <submittedName>
        <fullName evidence="1">Helicase like transcription factor</fullName>
    </submittedName>
</protein>
<dbReference type="GO" id="GO:0004386">
    <property type="term" value="F:helicase activity"/>
    <property type="evidence" value="ECO:0007669"/>
    <property type="project" value="UniProtKB-KW"/>
</dbReference>
<name>A0A7J8A6W8_PIPKU</name>
<dbReference type="Proteomes" id="UP000558488">
    <property type="component" value="Unassembled WGS sequence"/>
</dbReference>
<comment type="caution">
    <text evidence="1">The sequence shown here is derived from an EMBL/GenBank/DDBJ whole genome shotgun (WGS) entry which is preliminary data.</text>
</comment>
<proteinExistence type="predicted"/>
<organism evidence="1 2">
    <name type="scientific">Pipistrellus kuhlii</name>
    <name type="common">Kuhl's pipistrelle</name>
    <dbReference type="NCBI Taxonomy" id="59472"/>
    <lineage>
        <taxon>Eukaryota</taxon>
        <taxon>Metazoa</taxon>
        <taxon>Chordata</taxon>
        <taxon>Craniata</taxon>
        <taxon>Vertebrata</taxon>
        <taxon>Euteleostomi</taxon>
        <taxon>Mammalia</taxon>
        <taxon>Eutheria</taxon>
        <taxon>Laurasiatheria</taxon>
        <taxon>Chiroptera</taxon>
        <taxon>Yangochiroptera</taxon>
        <taxon>Vespertilionidae</taxon>
        <taxon>Pipistrellus</taxon>
    </lineage>
</organism>
<evidence type="ECO:0000313" key="1">
    <source>
        <dbReference type="EMBL" id="KAF6382164.1"/>
    </source>
</evidence>
<keyword evidence="1" id="KW-0378">Hydrolase</keyword>
<keyword evidence="1" id="KW-0067">ATP-binding</keyword>
<keyword evidence="1" id="KW-0547">Nucleotide-binding</keyword>